<dbReference type="InterPro" id="IPR052897">
    <property type="entry name" value="Sec-Metab_Biosynth_Hydrolase"/>
</dbReference>
<dbReference type="Gene3D" id="3.40.50.1820">
    <property type="entry name" value="alpha/beta hydrolase"/>
    <property type="match status" value="1"/>
</dbReference>
<proteinExistence type="predicted"/>
<keyword evidence="3" id="KW-1185">Reference proteome</keyword>
<organism evidence="2 3">
    <name type="scientific">Letharia lupina</name>
    <dbReference type="NCBI Taxonomy" id="560253"/>
    <lineage>
        <taxon>Eukaryota</taxon>
        <taxon>Fungi</taxon>
        <taxon>Dikarya</taxon>
        <taxon>Ascomycota</taxon>
        <taxon>Pezizomycotina</taxon>
        <taxon>Lecanoromycetes</taxon>
        <taxon>OSLEUM clade</taxon>
        <taxon>Lecanoromycetidae</taxon>
        <taxon>Lecanorales</taxon>
        <taxon>Lecanorineae</taxon>
        <taxon>Parmeliaceae</taxon>
        <taxon>Letharia</taxon>
    </lineage>
</organism>
<protein>
    <recommendedName>
        <fullName evidence="1">AB hydrolase-1 domain-containing protein</fullName>
    </recommendedName>
</protein>
<dbReference type="Proteomes" id="UP000593566">
    <property type="component" value="Unassembled WGS sequence"/>
</dbReference>
<dbReference type="AlphaFoldDB" id="A0A8H6CRP6"/>
<dbReference type="GeneID" id="59336391"/>
<sequence>MQPQLSLLRPLKYRIFPLSNTDSTLFPQLSLVDDALAIRTELNPQIEHEGETVVLVMHSYGGLVGSEAATEELSYAKRKAQGLPGGVLHLFLYSAFLLNEGQSVLSRFGESPNNDVKPDGRFYILHGDRTLYSDLPPSEASLWASRLIPQPYRVQTTKLTRAAWRYIPSTYLICENDQAAPPQYQEMFAASAKAQVQRCSSGHSPHLSQPEMLVEKIHEASQKAVAVREGWR</sequence>
<dbReference type="EMBL" id="JACCJB010000004">
    <property type="protein sequence ID" value="KAF6228264.1"/>
    <property type="molecule type" value="Genomic_DNA"/>
</dbReference>
<dbReference type="RefSeq" id="XP_037156198.1">
    <property type="nucleotide sequence ID" value="XM_037298862.1"/>
</dbReference>
<comment type="caution">
    <text evidence="2">The sequence shown here is derived from an EMBL/GenBank/DDBJ whole genome shotgun (WGS) entry which is preliminary data.</text>
</comment>
<gene>
    <name evidence="2" type="ORF">HO133_007994</name>
</gene>
<accession>A0A8H6CRP6</accession>
<feature type="domain" description="AB hydrolase-1" evidence="1">
    <location>
        <begin position="29"/>
        <end position="215"/>
    </location>
</feature>
<evidence type="ECO:0000259" key="1">
    <source>
        <dbReference type="Pfam" id="PF12697"/>
    </source>
</evidence>
<dbReference type="InterPro" id="IPR029058">
    <property type="entry name" value="AB_hydrolase_fold"/>
</dbReference>
<dbReference type="SUPFAM" id="SSF53474">
    <property type="entry name" value="alpha/beta-Hydrolases"/>
    <property type="match status" value="1"/>
</dbReference>
<dbReference type="Pfam" id="PF12697">
    <property type="entry name" value="Abhydrolase_6"/>
    <property type="match status" value="1"/>
</dbReference>
<dbReference type="PANTHER" id="PTHR37017:SF11">
    <property type="entry name" value="ESTERASE_LIPASE_THIOESTERASE DOMAIN-CONTAINING PROTEIN"/>
    <property type="match status" value="1"/>
</dbReference>
<reference evidence="2 3" key="1">
    <citation type="journal article" date="2020" name="Genomics">
        <title>Complete, high-quality genomes from long-read metagenomic sequencing of two wolf lichen thalli reveals enigmatic genome architecture.</title>
        <authorList>
            <person name="McKenzie S.K."/>
            <person name="Walston R.F."/>
            <person name="Allen J.L."/>
        </authorList>
    </citation>
    <scope>NUCLEOTIDE SEQUENCE [LARGE SCALE GENOMIC DNA]</scope>
    <source>
        <strain evidence="2">WasteWater1</strain>
    </source>
</reference>
<dbReference type="InterPro" id="IPR000073">
    <property type="entry name" value="AB_hydrolase_1"/>
</dbReference>
<name>A0A8H6CRP6_9LECA</name>
<dbReference type="PANTHER" id="PTHR37017">
    <property type="entry name" value="AB HYDROLASE-1 DOMAIN-CONTAINING PROTEIN-RELATED"/>
    <property type="match status" value="1"/>
</dbReference>
<evidence type="ECO:0000313" key="2">
    <source>
        <dbReference type="EMBL" id="KAF6228264.1"/>
    </source>
</evidence>
<evidence type="ECO:0000313" key="3">
    <source>
        <dbReference type="Proteomes" id="UP000593566"/>
    </source>
</evidence>